<dbReference type="Pfam" id="PF13173">
    <property type="entry name" value="AAA_14"/>
    <property type="match status" value="1"/>
</dbReference>
<feature type="domain" description="DUF4143" evidence="2">
    <location>
        <begin position="212"/>
        <end position="369"/>
    </location>
</feature>
<evidence type="ECO:0008006" key="5">
    <source>
        <dbReference type="Google" id="ProtNLM"/>
    </source>
</evidence>
<dbReference type="AlphaFoldDB" id="A0A1F4RBG5"/>
<evidence type="ECO:0000313" key="4">
    <source>
        <dbReference type="Proteomes" id="UP000176938"/>
    </source>
</evidence>
<dbReference type="InterPro" id="IPR027417">
    <property type="entry name" value="P-loop_NTPase"/>
</dbReference>
<dbReference type="EMBL" id="METP01000040">
    <property type="protein sequence ID" value="OGC05509.1"/>
    <property type="molecule type" value="Genomic_DNA"/>
</dbReference>
<name>A0A1F4RBG5_UNCSA</name>
<organism evidence="3 4">
    <name type="scientific">candidate division WOR-1 bacterium RIFCSPLOWO2_02_FULL_46_20</name>
    <dbReference type="NCBI Taxonomy" id="1802567"/>
    <lineage>
        <taxon>Bacteria</taxon>
        <taxon>Bacillati</taxon>
        <taxon>Saganbacteria</taxon>
    </lineage>
</organism>
<dbReference type="InterPro" id="IPR041682">
    <property type="entry name" value="AAA_14"/>
</dbReference>
<dbReference type="PANTHER" id="PTHR43566:SF2">
    <property type="entry name" value="DUF4143 DOMAIN-CONTAINING PROTEIN"/>
    <property type="match status" value="1"/>
</dbReference>
<dbReference type="PANTHER" id="PTHR43566">
    <property type="entry name" value="CONSERVED PROTEIN"/>
    <property type="match status" value="1"/>
</dbReference>
<proteinExistence type="predicted"/>
<dbReference type="Pfam" id="PF13635">
    <property type="entry name" value="DUF4143"/>
    <property type="match status" value="1"/>
</dbReference>
<evidence type="ECO:0000259" key="1">
    <source>
        <dbReference type="Pfam" id="PF13173"/>
    </source>
</evidence>
<accession>A0A1F4RBG5</accession>
<dbReference type="SUPFAM" id="SSF52540">
    <property type="entry name" value="P-loop containing nucleoside triphosphate hydrolases"/>
    <property type="match status" value="1"/>
</dbReference>
<gene>
    <name evidence="3" type="ORF">A3H38_05970</name>
</gene>
<sequence>MIARHLKNWLFSVADQPQIVQLFGLRQTGKTTLMDDFRRGYKNALYFPLFDLVTLMRYESSPERWVLEIEEEIKRRDGTLHVFVDEIQKIPVFFQAIQGIHEKYKGRVKFWIWGSSARPLKRQRAETLAGRCFSKTLWPLSQSELLNKNSALPYLFKINQLQEKLEFQEPRDHLPSFLKWIQHTMLPEPCLQEDISLAHQLLQAYQATYLESEIRRENLVQDIGTFEQFLALAASENTFIVNDAVKAKVLGISPHTVKAYYGILEDTFVCRLIPAYSKSLRVQISKSPKAYFTDTGLARFISGERGMPDELSPQFGKIVEGFVIDEILKQIEYNDLPWKLSYLRTKNGMEVDIIITSGSVKIAAEIKASQKLHPGDYQAILKLMEMDPEIKYGIVFSRQSAPFQLTKNIYSFPLWNL</sequence>
<dbReference type="InterPro" id="IPR025420">
    <property type="entry name" value="DUF4143"/>
</dbReference>
<evidence type="ECO:0000259" key="2">
    <source>
        <dbReference type="Pfam" id="PF13635"/>
    </source>
</evidence>
<dbReference type="Proteomes" id="UP000176938">
    <property type="component" value="Unassembled WGS sequence"/>
</dbReference>
<evidence type="ECO:0000313" key="3">
    <source>
        <dbReference type="EMBL" id="OGC05509.1"/>
    </source>
</evidence>
<feature type="domain" description="AAA" evidence="1">
    <location>
        <begin position="17"/>
        <end position="146"/>
    </location>
</feature>
<protein>
    <recommendedName>
        <fullName evidence="5">AAA family ATPase</fullName>
    </recommendedName>
</protein>
<comment type="caution">
    <text evidence="3">The sequence shown here is derived from an EMBL/GenBank/DDBJ whole genome shotgun (WGS) entry which is preliminary data.</text>
</comment>
<reference evidence="3 4" key="1">
    <citation type="journal article" date="2016" name="Nat. Commun.">
        <title>Thousands of microbial genomes shed light on interconnected biogeochemical processes in an aquifer system.</title>
        <authorList>
            <person name="Anantharaman K."/>
            <person name="Brown C.T."/>
            <person name="Hug L.A."/>
            <person name="Sharon I."/>
            <person name="Castelle C.J."/>
            <person name="Probst A.J."/>
            <person name="Thomas B.C."/>
            <person name="Singh A."/>
            <person name="Wilkins M.J."/>
            <person name="Karaoz U."/>
            <person name="Brodie E.L."/>
            <person name="Williams K.H."/>
            <person name="Hubbard S.S."/>
            <person name="Banfield J.F."/>
        </authorList>
    </citation>
    <scope>NUCLEOTIDE SEQUENCE [LARGE SCALE GENOMIC DNA]</scope>
</reference>